<dbReference type="AlphaFoldDB" id="A0A127M0Q2"/>
<proteinExistence type="predicted"/>
<evidence type="ECO:0000313" key="3">
    <source>
        <dbReference type="Proteomes" id="UP000074119"/>
    </source>
</evidence>
<keyword evidence="1" id="KW-0732">Signal</keyword>
<dbReference type="Proteomes" id="UP000074119">
    <property type="component" value="Chromosome"/>
</dbReference>
<accession>A0A127M0Q2</accession>
<evidence type="ECO:0008006" key="4">
    <source>
        <dbReference type="Google" id="ProtNLM"/>
    </source>
</evidence>
<protein>
    <recommendedName>
        <fullName evidence="4">DUF541 domain-containing protein</fullName>
    </recommendedName>
</protein>
<name>A0A127M0Q2_9GAMM</name>
<evidence type="ECO:0000256" key="1">
    <source>
        <dbReference type="SAM" id="SignalP"/>
    </source>
</evidence>
<dbReference type="KEGG" id="zal:AZF00_00160"/>
<reference evidence="2 3" key="1">
    <citation type="submission" date="2015-12" db="EMBL/GenBank/DDBJ databases">
        <authorList>
            <person name="Shamseldin A."/>
            <person name="Moawad H."/>
            <person name="Abd El-Rahim W.M."/>
            <person name="Sadowsky M.J."/>
        </authorList>
    </citation>
    <scope>NUCLEOTIDE SEQUENCE [LARGE SCALE GENOMIC DNA]</scope>
    <source>
        <strain evidence="2 3">SM2</strain>
    </source>
</reference>
<feature type="signal peptide" evidence="1">
    <location>
        <begin position="1"/>
        <end position="19"/>
    </location>
</feature>
<sequence>MKNLTSAILILVASTMATAAEPEVGANQSLVLAYNQTAEMPKAEAQIEYASKASADRFLEKTLDVVSATLNVELDMQTRYTVPSIAKN</sequence>
<dbReference type="EMBL" id="CP014544">
    <property type="protein sequence ID" value="AMO66808.1"/>
    <property type="molecule type" value="Genomic_DNA"/>
</dbReference>
<organism evidence="2 3">
    <name type="scientific">Zhongshania aliphaticivorans</name>
    <dbReference type="NCBI Taxonomy" id="1470434"/>
    <lineage>
        <taxon>Bacteria</taxon>
        <taxon>Pseudomonadati</taxon>
        <taxon>Pseudomonadota</taxon>
        <taxon>Gammaproteobacteria</taxon>
        <taxon>Cellvibrionales</taxon>
        <taxon>Spongiibacteraceae</taxon>
        <taxon>Zhongshania</taxon>
    </lineage>
</organism>
<feature type="chain" id="PRO_5007274892" description="DUF541 domain-containing protein" evidence="1">
    <location>
        <begin position="20"/>
        <end position="88"/>
    </location>
</feature>
<gene>
    <name evidence="2" type="ORF">AZF00_00160</name>
</gene>
<evidence type="ECO:0000313" key="2">
    <source>
        <dbReference type="EMBL" id="AMO66808.1"/>
    </source>
</evidence>
<dbReference type="RefSeq" id="WP_008253188.1">
    <property type="nucleotide sequence ID" value="NZ_CP014544.1"/>
</dbReference>